<evidence type="ECO:0000313" key="2">
    <source>
        <dbReference type="Proteomes" id="UP000242175"/>
    </source>
</evidence>
<dbReference type="KEGG" id="pmai:CF386_09515"/>
<evidence type="ECO:0000313" key="1">
    <source>
        <dbReference type="EMBL" id="ASK79295.1"/>
    </source>
</evidence>
<name>A0A220VG01_9GAMM</name>
<organism evidence="1 2">
    <name type="scientific">Paraphotobacterium marinum</name>
    <dbReference type="NCBI Taxonomy" id="1755811"/>
    <lineage>
        <taxon>Bacteria</taxon>
        <taxon>Pseudomonadati</taxon>
        <taxon>Pseudomonadota</taxon>
        <taxon>Gammaproteobacteria</taxon>
        <taxon>Vibrionales</taxon>
        <taxon>Vibrionaceae</taxon>
        <taxon>Paraphotobacterium</taxon>
    </lineage>
</organism>
<sequence>MRYINLSIPSLLILLFSFEILAKSYIEKRKELDDMSTQTIELLSKNNATAERELKTAFGYAVFDNSNVTVLFFGGSSGKGVLYNNKTNQRTYMKMAGANLGVGLGVKNIRIVFIFLSKEDFIKFKDNGWVGGLQADATAKSKNKGGANDVQTDMSGVQTYVITKKGVALQVSLEGAKYWKDDALN</sequence>
<dbReference type="OrthoDB" id="117166at2"/>
<dbReference type="AlphaFoldDB" id="A0A220VG01"/>
<gene>
    <name evidence="1" type="ORF">CF386_09515</name>
</gene>
<protein>
    <recommendedName>
        <fullName evidence="3">Ysc84 actin-binding domain-containing protein</fullName>
    </recommendedName>
</protein>
<accession>A0A220VG01</accession>
<keyword evidence="2" id="KW-1185">Reference proteome</keyword>
<dbReference type="RefSeq" id="WP_089074203.1">
    <property type="nucleotide sequence ID" value="NZ_CBCSAM010000002.1"/>
</dbReference>
<reference evidence="1 2" key="1">
    <citation type="journal article" date="2016" name="Int. J. Syst. Evol. Microbiol.">
        <title>Paraphotobacterium marinum gen. nov., sp. nov., a member of the family Vibrionaceae, isolated from surface seawater.</title>
        <authorList>
            <person name="Huang Z."/>
            <person name="Dong C."/>
            <person name="Shao Z."/>
        </authorList>
    </citation>
    <scope>NUCLEOTIDE SEQUENCE [LARGE SCALE GENOMIC DNA]</scope>
    <source>
        <strain evidence="1 2">NSCS20N07D</strain>
    </source>
</reference>
<evidence type="ECO:0008006" key="3">
    <source>
        <dbReference type="Google" id="ProtNLM"/>
    </source>
</evidence>
<dbReference type="EMBL" id="CP022356">
    <property type="protein sequence ID" value="ASK79295.1"/>
    <property type="molecule type" value="Genomic_DNA"/>
</dbReference>
<proteinExistence type="predicted"/>
<dbReference type="Proteomes" id="UP000242175">
    <property type="component" value="Chromosome small"/>
</dbReference>